<gene>
    <name evidence="1" type="ORF">KYK27_09270</name>
</gene>
<protein>
    <submittedName>
        <fullName evidence="1">Uncharacterized protein</fullName>
    </submittedName>
</protein>
<proteinExistence type="predicted"/>
<keyword evidence="2" id="KW-1185">Reference proteome</keyword>
<evidence type="ECO:0000313" key="1">
    <source>
        <dbReference type="EMBL" id="MBW3365234.1"/>
    </source>
</evidence>
<dbReference type="EMBL" id="JAHWXQ010000002">
    <property type="protein sequence ID" value="MBW3365234.1"/>
    <property type="molecule type" value="Genomic_DNA"/>
</dbReference>
<comment type="caution">
    <text evidence="1">The sequence shown here is derived from an EMBL/GenBank/DDBJ whole genome shotgun (WGS) entry which is preliminary data.</text>
</comment>
<dbReference type="Proteomes" id="UP000774935">
    <property type="component" value="Unassembled WGS sequence"/>
</dbReference>
<organism evidence="1 2">
    <name type="scientific">Pontibacter populi</name>
    <dbReference type="NCBI Taxonomy" id="890055"/>
    <lineage>
        <taxon>Bacteria</taxon>
        <taxon>Pseudomonadati</taxon>
        <taxon>Bacteroidota</taxon>
        <taxon>Cytophagia</taxon>
        <taxon>Cytophagales</taxon>
        <taxon>Hymenobacteraceae</taxon>
        <taxon>Pontibacter</taxon>
    </lineage>
</organism>
<sequence length="63" mass="7159">MKERLGSGCNVANYRTVETPPISCDRFLTLFEMTKVEYTIHTPAGATPTARSYYTSYSIKSRF</sequence>
<accession>A0ABS6XB68</accession>
<evidence type="ECO:0000313" key="2">
    <source>
        <dbReference type="Proteomes" id="UP000774935"/>
    </source>
</evidence>
<name>A0ABS6XB68_9BACT</name>
<reference evidence="1 2" key="1">
    <citation type="submission" date="2021-07" db="EMBL/GenBank/DDBJ databases">
        <authorList>
            <person name="Kim M.K."/>
        </authorList>
    </citation>
    <scope>NUCLEOTIDE SEQUENCE [LARGE SCALE GENOMIC DNA]</scope>
    <source>
        <strain evidence="1 2">HLY7-15</strain>
    </source>
</reference>